<proteinExistence type="predicted"/>
<dbReference type="Ensembl" id="ENSTGUT00000031379.1">
    <property type="protein sequence ID" value="ENSTGUP00000023762.1"/>
    <property type="gene ID" value="ENSTGUG00000021951.1"/>
</dbReference>
<dbReference type="GeneTree" id="ENSGT01150000288077"/>
<reference evidence="1 2" key="1">
    <citation type="journal article" date="2010" name="Nature">
        <title>The genome of a songbird.</title>
        <authorList>
            <person name="Warren W.C."/>
            <person name="Clayton D.F."/>
            <person name="Ellegren H."/>
            <person name="Arnold A.P."/>
            <person name="Hillier L.W."/>
            <person name="Kunstner A."/>
            <person name="Searle S."/>
            <person name="White S."/>
            <person name="Vilella A.J."/>
            <person name="Fairley S."/>
            <person name="Heger A."/>
            <person name="Kong L."/>
            <person name="Ponting C.P."/>
            <person name="Jarvis E.D."/>
            <person name="Mello C.V."/>
            <person name="Minx P."/>
            <person name="Lovell P."/>
            <person name="Velho T.A."/>
            <person name="Ferris M."/>
            <person name="Balakrishnan C.N."/>
            <person name="Sinha S."/>
            <person name="Blatti C."/>
            <person name="London S.E."/>
            <person name="Li Y."/>
            <person name="Lin Y.C."/>
            <person name="George J."/>
            <person name="Sweedler J."/>
            <person name="Southey B."/>
            <person name="Gunaratne P."/>
            <person name="Watson M."/>
            <person name="Nam K."/>
            <person name="Backstrom N."/>
            <person name="Smeds L."/>
            <person name="Nabholz B."/>
            <person name="Itoh Y."/>
            <person name="Whitney O."/>
            <person name="Pfenning A.R."/>
            <person name="Howard J."/>
            <person name="Volker M."/>
            <person name="Skinner B.M."/>
            <person name="Griffin D.K."/>
            <person name="Ye L."/>
            <person name="McLaren W.M."/>
            <person name="Flicek P."/>
            <person name="Quesada V."/>
            <person name="Velasco G."/>
            <person name="Lopez-Otin C."/>
            <person name="Puente X.S."/>
            <person name="Olender T."/>
            <person name="Lancet D."/>
            <person name="Smit A.F."/>
            <person name="Hubley R."/>
            <person name="Konkel M.K."/>
            <person name="Walker J.A."/>
            <person name="Batzer M.A."/>
            <person name="Gu W."/>
            <person name="Pollock D.D."/>
            <person name="Chen L."/>
            <person name="Cheng Z."/>
            <person name="Eichler E.E."/>
            <person name="Stapley J."/>
            <person name="Slate J."/>
            <person name="Ekblom R."/>
            <person name="Birkhead T."/>
            <person name="Burke T."/>
            <person name="Burt D."/>
            <person name="Scharff C."/>
            <person name="Adam I."/>
            <person name="Richard H."/>
            <person name="Sultan M."/>
            <person name="Soldatov A."/>
            <person name="Lehrach H."/>
            <person name="Edwards S.V."/>
            <person name="Yang S.P."/>
            <person name="Li X."/>
            <person name="Graves T."/>
            <person name="Fulton L."/>
            <person name="Nelson J."/>
            <person name="Chinwalla A."/>
            <person name="Hou S."/>
            <person name="Mardis E.R."/>
            <person name="Wilson R.K."/>
        </authorList>
    </citation>
    <scope>NUCLEOTIDE SEQUENCE [LARGE SCALE GENOMIC DNA]</scope>
</reference>
<dbReference type="Proteomes" id="UP000007754">
    <property type="component" value="Chromosome 5"/>
</dbReference>
<reference evidence="1" key="3">
    <citation type="submission" date="2025-09" db="UniProtKB">
        <authorList>
            <consortium name="Ensembl"/>
        </authorList>
    </citation>
    <scope>IDENTIFICATION</scope>
</reference>
<reference evidence="1" key="2">
    <citation type="submission" date="2025-08" db="UniProtKB">
        <authorList>
            <consortium name="Ensembl"/>
        </authorList>
    </citation>
    <scope>IDENTIFICATION</scope>
</reference>
<evidence type="ECO:0000313" key="2">
    <source>
        <dbReference type="Proteomes" id="UP000007754"/>
    </source>
</evidence>
<dbReference type="InParanoid" id="A0A674GMW7"/>
<dbReference type="AlphaFoldDB" id="A0A674GMW7"/>
<name>A0A674GMW7_TAEGU</name>
<accession>A0A674GMW7</accession>
<keyword evidence="2" id="KW-1185">Reference proteome</keyword>
<evidence type="ECO:0000313" key="1">
    <source>
        <dbReference type="Ensembl" id="ENSTGUP00000023762.1"/>
    </source>
</evidence>
<protein>
    <submittedName>
        <fullName evidence="1">Uncharacterized protein</fullName>
    </submittedName>
</protein>
<organism evidence="1 2">
    <name type="scientific">Taeniopygia guttata</name>
    <name type="common">Zebra finch</name>
    <name type="synonym">Poephila guttata</name>
    <dbReference type="NCBI Taxonomy" id="59729"/>
    <lineage>
        <taxon>Eukaryota</taxon>
        <taxon>Metazoa</taxon>
        <taxon>Chordata</taxon>
        <taxon>Craniata</taxon>
        <taxon>Vertebrata</taxon>
        <taxon>Euteleostomi</taxon>
        <taxon>Archelosauria</taxon>
        <taxon>Archosauria</taxon>
        <taxon>Dinosauria</taxon>
        <taxon>Saurischia</taxon>
        <taxon>Theropoda</taxon>
        <taxon>Coelurosauria</taxon>
        <taxon>Aves</taxon>
        <taxon>Neognathae</taxon>
        <taxon>Neoaves</taxon>
        <taxon>Telluraves</taxon>
        <taxon>Australaves</taxon>
        <taxon>Passeriformes</taxon>
        <taxon>Passeroidea</taxon>
        <taxon>Estrildidae</taxon>
        <taxon>Estrildinae</taxon>
        <taxon>Taeniopygia</taxon>
    </lineage>
</organism>
<sequence>MVRGARGRAREFCVRTWRGHGGVEGMVGVRGMGAEGIQEMRGHRGPRTPGLKRSVGLSLPGSWDYRRAPPRPALAARSAALTACAAA</sequence>